<feature type="non-terminal residue" evidence="1">
    <location>
        <position position="1"/>
    </location>
</feature>
<dbReference type="EMBL" id="CAJVCH010567483">
    <property type="protein sequence ID" value="CAG7832884.1"/>
    <property type="molecule type" value="Genomic_DNA"/>
</dbReference>
<feature type="non-terminal residue" evidence="1">
    <location>
        <position position="75"/>
    </location>
</feature>
<sequence>LENVVTLLSQCGGRTQKEATERAMKEIMTPELASKFNWVGKKCKDREVKIPFSKTIFLPILIQSVMRSIPDATKS</sequence>
<protein>
    <recommendedName>
        <fullName evidence="3">DUF4806 domain-containing protein</fullName>
    </recommendedName>
</protein>
<evidence type="ECO:0000313" key="2">
    <source>
        <dbReference type="Proteomes" id="UP000708208"/>
    </source>
</evidence>
<reference evidence="1" key="1">
    <citation type="submission" date="2021-06" db="EMBL/GenBank/DDBJ databases">
        <authorList>
            <person name="Hodson N. C."/>
            <person name="Mongue J. A."/>
            <person name="Jaron S. K."/>
        </authorList>
    </citation>
    <scope>NUCLEOTIDE SEQUENCE</scope>
</reference>
<gene>
    <name evidence="1" type="ORF">AFUS01_LOCUS42543</name>
</gene>
<accession>A0A8J2LGY6</accession>
<name>A0A8J2LGY6_9HEXA</name>
<evidence type="ECO:0000313" key="1">
    <source>
        <dbReference type="EMBL" id="CAG7832884.1"/>
    </source>
</evidence>
<proteinExistence type="predicted"/>
<organism evidence="1 2">
    <name type="scientific">Allacma fusca</name>
    <dbReference type="NCBI Taxonomy" id="39272"/>
    <lineage>
        <taxon>Eukaryota</taxon>
        <taxon>Metazoa</taxon>
        <taxon>Ecdysozoa</taxon>
        <taxon>Arthropoda</taxon>
        <taxon>Hexapoda</taxon>
        <taxon>Collembola</taxon>
        <taxon>Symphypleona</taxon>
        <taxon>Sminthuridae</taxon>
        <taxon>Allacma</taxon>
    </lineage>
</organism>
<comment type="caution">
    <text evidence="1">The sequence shown here is derived from an EMBL/GenBank/DDBJ whole genome shotgun (WGS) entry which is preliminary data.</text>
</comment>
<evidence type="ECO:0008006" key="3">
    <source>
        <dbReference type="Google" id="ProtNLM"/>
    </source>
</evidence>
<dbReference type="AlphaFoldDB" id="A0A8J2LGY6"/>
<keyword evidence="2" id="KW-1185">Reference proteome</keyword>
<dbReference type="Proteomes" id="UP000708208">
    <property type="component" value="Unassembled WGS sequence"/>
</dbReference>